<dbReference type="CDD" id="cd18787">
    <property type="entry name" value="SF2_C_DEAD"/>
    <property type="match status" value="1"/>
</dbReference>
<keyword evidence="5 6" id="KW-0067">ATP-binding</keyword>
<evidence type="ECO:0000259" key="8">
    <source>
        <dbReference type="PROSITE" id="PS51194"/>
    </source>
</evidence>
<name>A0AAE0LE63_9CHLO</name>
<dbReference type="GO" id="GO:0003724">
    <property type="term" value="F:RNA helicase activity"/>
    <property type="evidence" value="ECO:0007669"/>
    <property type="project" value="UniProtKB-EC"/>
</dbReference>
<evidence type="ECO:0000256" key="3">
    <source>
        <dbReference type="ARBA" id="ARBA00022801"/>
    </source>
</evidence>
<dbReference type="SMART" id="SM00490">
    <property type="entry name" value="HELICc"/>
    <property type="match status" value="1"/>
</dbReference>
<feature type="domain" description="Helicase C-terminal" evidence="8">
    <location>
        <begin position="296"/>
        <end position="461"/>
    </location>
</feature>
<accession>A0AAE0LE63</accession>
<evidence type="ECO:0000256" key="6">
    <source>
        <dbReference type="RuleBase" id="RU000492"/>
    </source>
</evidence>
<dbReference type="GO" id="GO:0003676">
    <property type="term" value="F:nucleic acid binding"/>
    <property type="evidence" value="ECO:0007669"/>
    <property type="project" value="InterPro"/>
</dbReference>
<dbReference type="InterPro" id="IPR000629">
    <property type="entry name" value="RNA-helicase_DEAD-box_CS"/>
</dbReference>
<dbReference type="EMBL" id="LGRX02003708">
    <property type="protein sequence ID" value="KAK3281777.1"/>
    <property type="molecule type" value="Genomic_DNA"/>
</dbReference>
<dbReference type="SUPFAM" id="SSF52540">
    <property type="entry name" value="P-loop containing nucleoside triphosphate hydrolases"/>
    <property type="match status" value="1"/>
</dbReference>
<evidence type="ECO:0000313" key="9">
    <source>
        <dbReference type="EMBL" id="KAK3281777.1"/>
    </source>
</evidence>
<keyword evidence="3 6" id="KW-0378">Hydrolase</keyword>
<dbReference type="InterPro" id="IPR011545">
    <property type="entry name" value="DEAD/DEAH_box_helicase_dom"/>
</dbReference>
<comment type="similarity">
    <text evidence="6">Belongs to the DEAD box helicase family.</text>
</comment>
<dbReference type="PANTHER" id="PTHR47958">
    <property type="entry name" value="ATP-DEPENDENT RNA HELICASE DBP3"/>
    <property type="match status" value="1"/>
</dbReference>
<feature type="domain" description="Helicase ATP-binding" evidence="7">
    <location>
        <begin position="101"/>
        <end position="281"/>
    </location>
</feature>
<dbReference type="AlphaFoldDB" id="A0AAE0LE63"/>
<reference evidence="9 10" key="1">
    <citation type="journal article" date="2015" name="Genome Biol. Evol.">
        <title>Comparative Genomics of a Bacterivorous Green Alga Reveals Evolutionary Causalities and Consequences of Phago-Mixotrophic Mode of Nutrition.</title>
        <authorList>
            <person name="Burns J.A."/>
            <person name="Paasch A."/>
            <person name="Narechania A."/>
            <person name="Kim E."/>
        </authorList>
    </citation>
    <scope>NUCLEOTIDE SEQUENCE [LARGE SCALE GENOMIC DNA]</scope>
    <source>
        <strain evidence="9 10">PLY_AMNH</strain>
    </source>
</reference>
<keyword evidence="10" id="KW-1185">Reference proteome</keyword>
<keyword evidence="4 6" id="KW-0347">Helicase</keyword>
<organism evidence="9 10">
    <name type="scientific">Cymbomonas tetramitiformis</name>
    <dbReference type="NCBI Taxonomy" id="36881"/>
    <lineage>
        <taxon>Eukaryota</taxon>
        <taxon>Viridiplantae</taxon>
        <taxon>Chlorophyta</taxon>
        <taxon>Pyramimonadophyceae</taxon>
        <taxon>Pyramimonadales</taxon>
        <taxon>Pyramimonadaceae</taxon>
        <taxon>Cymbomonas</taxon>
    </lineage>
</organism>
<evidence type="ECO:0000256" key="1">
    <source>
        <dbReference type="ARBA" id="ARBA00012552"/>
    </source>
</evidence>
<dbReference type="PROSITE" id="PS00039">
    <property type="entry name" value="DEAD_ATP_HELICASE"/>
    <property type="match status" value="1"/>
</dbReference>
<comment type="caution">
    <text evidence="9">The sequence shown here is derived from an EMBL/GenBank/DDBJ whole genome shotgun (WGS) entry which is preliminary data.</text>
</comment>
<dbReference type="Pfam" id="PF00271">
    <property type="entry name" value="Helicase_C"/>
    <property type="match status" value="1"/>
</dbReference>
<dbReference type="InterPro" id="IPR027417">
    <property type="entry name" value="P-loop_NTPase"/>
</dbReference>
<dbReference type="PROSITE" id="PS51194">
    <property type="entry name" value="HELICASE_CTER"/>
    <property type="match status" value="1"/>
</dbReference>
<dbReference type="GO" id="GO:0005524">
    <property type="term" value="F:ATP binding"/>
    <property type="evidence" value="ECO:0007669"/>
    <property type="project" value="UniProtKB-KW"/>
</dbReference>
<proteinExistence type="inferred from homology"/>
<evidence type="ECO:0000256" key="5">
    <source>
        <dbReference type="ARBA" id="ARBA00022840"/>
    </source>
</evidence>
<dbReference type="PROSITE" id="PS51192">
    <property type="entry name" value="HELICASE_ATP_BIND_1"/>
    <property type="match status" value="1"/>
</dbReference>
<evidence type="ECO:0000259" key="7">
    <source>
        <dbReference type="PROSITE" id="PS51192"/>
    </source>
</evidence>
<dbReference type="GO" id="GO:0016787">
    <property type="term" value="F:hydrolase activity"/>
    <property type="evidence" value="ECO:0007669"/>
    <property type="project" value="UniProtKB-KW"/>
</dbReference>
<dbReference type="InterPro" id="IPR001650">
    <property type="entry name" value="Helicase_C-like"/>
</dbReference>
<keyword evidence="2 6" id="KW-0547">Nucleotide-binding</keyword>
<gene>
    <name evidence="9" type="ORF">CYMTET_10454</name>
</gene>
<dbReference type="Proteomes" id="UP001190700">
    <property type="component" value="Unassembled WGS sequence"/>
</dbReference>
<evidence type="ECO:0000256" key="2">
    <source>
        <dbReference type="ARBA" id="ARBA00022741"/>
    </source>
</evidence>
<dbReference type="Pfam" id="PF00270">
    <property type="entry name" value="DEAD"/>
    <property type="match status" value="1"/>
</dbReference>
<evidence type="ECO:0000313" key="10">
    <source>
        <dbReference type="Proteomes" id="UP001190700"/>
    </source>
</evidence>
<dbReference type="EC" id="3.6.4.13" evidence="1"/>
<dbReference type="Gene3D" id="3.40.50.300">
    <property type="entry name" value="P-loop containing nucleotide triphosphate hydrolases"/>
    <property type="match status" value="2"/>
</dbReference>
<protein>
    <recommendedName>
        <fullName evidence="1">RNA helicase</fullName>
        <ecNumber evidence="1">3.6.4.13</ecNumber>
    </recommendedName>
</protein>
<dbReference type="InterPro" id="IPR014001">
    <property type="entry name" value="Helicase_ATP-bd"/>
</dbReference>
<evidence type="ECO:0000256" key="4">
    <source>
        <dbReference type="ARBA" id="ARBA00022806"/>
    </source>
</evidence>
<sequence>MGGKRLAFDEDGSPAQVSEPIKLAKKAKVAKDVTADTKAIKSDVPLDTAVEAFMKEHEIAIDDPKAAPCLHLSEAPFPASLVSLLMKQNFPAPSAVQAAGWPLAVSGRDVLAIAKTGSGKTLGYLLPALTRCQAERTAAKGAPTCLVMAPTRELVLQIQAEATRFGAAIGCKAVAVYGGAPKWGQVQQLQRGADIVIATPGRMMDMLDLHGAGAGPSTSLKACNMLVLDEADRMLDMGFEWDIRTIVWEMPTTRQTLLFSATWPKAVQKVAADLLQANRVKVTVGTGGNKLTANKSIEQRVQVVTESAKWDAFLKLLETFKPGAADAGKRVIVFSNTKRDVNWIGQHCWDNGFSVDTVSGDRTQSQRESVIKQFRAGSVTMVIATDVAARGLDINGIERVINYDFPGPDDYIHRIGRTGRAGASGVADTLFTAGDRKHAKELARILEDAGQQVPAELKAFTAQRQWW</sequence>
<dbReference type="SMART" id="SM00487">
    <property type="entry name" value="DEXDc"/>
    <property type="match status" value="1"/>
</dbReference>